<protein>
    <submittedName>
        <fullName evidence="1">Uncharacterized protein</fullName>
    </submittedName>
</protein>
<proteinExistence type="predicted"/>
<sequence>MSLEDSTFATPSFLITNLERVVSRCVELTSSSQYTVVPSLQYLAQVVEIFIRWAHIHPLTGNNRKGLRSISETVTEIALVLEDTRFEEHRNDNEVNVALANIVKRLNTLYDECRFDSSGLQKVPLEGDFARCLQSIESSCFQIREVYSPIKPDGNLSFLLDKGKFSGKQGLWTGNTGAGLADLRHANGELILYPCNASTRNLIQAETLVVTEGKLFTDNKFAKGEKSWHRTKAWGARINAVQGAFNNNKGKIGTISIVDAEFTTEGEAFCNNANESHRWPWGSSSGKI</sequence>
<dbReference type="AlphaFoldDB" id="A0A5C3Q7Q1"/>
<evidence type="ECO:0000313" key="2">
    <source>
        <dbReference type="Proteomes" id="UP000305067"/>
    </source>
</evidence>
<dbReference type="EMBL" id="ML178844">
    <property type="protein sequence ID" value="TFK97791.1"/>
    <property type="molecule type" value="Genomic_DNA"/>
</dbReference>
<gene>
    <name evidence="1" type="ORF">BDV98DRAFT_585340</name>
</gene>
<name>A0A5C3Q7Q1_9AGAR</name>
<keyword evidence="2" id="KW-1185">Reference proteome</keyword>
<reference evidence="1 2" key="1">
    <citation type="journal article" date="2019" name="Nat. Ecol. Evol.">
        <title>Megaphylogeny resolves global patterns of mushroom evolution.</title>
        <authorList>
            <person name="Varga T."/>
            <person name="Krizsan K."/>
            <person name="Foldi C."/>
            <person name="Dima B."/>
            <person name="Sanchez-Garcia M."/>
            <person name="Sanchez-Ramirez S."/>
            <person name="Szollosi G.J."/>
            <person name="Szarkandi J.G."/>
            <person name="Papp V."/>
            <person name="Albert L."/>
            <person name="Andreopoulos W."/>
            <person name="Angelini C."/>
            <person name="Antonin V."/>
            <person name="Barry K.W."/>
            <person name="Bougher N.L."/>
            <person name="Buchanan P."/>
            <person name="Buyck B."/>
            <person name="Bense V."/>
            <person name="Catcheside P."/>
            <person name="Chovatia M."/>
            <person name="Cooper J."/>
            <person name="Damon W."/>
            <person name="Desjardin D."/>
            <person name="Finy P."/>
            <person name="Geml J."/>
            <person name="Haridas S."/>
            <person name="Hughes K."/>
            <person name="Justo A."/>
            <person name="Karasinski D."/>
            <person name="Kautmanova I."/>
            <person name="Kiss B."/>
            <person name="Kocsube S."/>
            <person name="Kotiranta H."/>
            <person name="LaButti K.M."/>
            <person name="Lechner B.E."/>
            <person name="Liimatainen K."/>
            <person name="Lipzen A."/>
            <person name="Lukacs Z."/>
            <person name="Mihaltcheva S."/>
            <person name="Morgado L.N."/>
            <person name="Niskanen T."/>
            <person name="Noordeloos M.E."/>
            <person name="Ohm R.A."/>
            <person name="Ortiz-Santana B."/>
            <person name="Ovrebo C."/>
            <person name="Racz N."/>
            <person name="Riley R."/>
            <person name="Savchenko A."/>
            <person name="Shiryaev A."/>
            <person name="Soop K."/>
            <person name="Spirin V."/>
            <person name="Szebenyi C."/>
            <person name="Tomsovsky M."/>
            <person name="Tulloss R.E."/>
            <person name="Uehling J."/>
            <person name="Grigoriev I.V."/>
            <person name="Vagvolgyi C."/>
            <person name="Papp T."/>
            <person name="Martin F.M."/>
            <person name="Miettinen O."/>
            <person name="Hibbett D.S."/>
            <person name="Nagy L.G."/>
        </authorList>
    </citation>
    <scope>NUCLEOTIDE SEQUENCE [LARGE SCALE GENOMIC DNA]</scope>
    <source>
        <strain evidence="1 2">CBS 309.79</strain>
    </source>
</reference>
<organism evidence="1 2">
    <name type="scientific">Pterulicium gracile</name>
    <dbReference type="NCBI Taxonomy" id="1884261"/>
    <lineage>
        <taxon>Eukaryota</taxon>
        <taxon>Fungi</taxon>
        <taxon>Dikarya</taxon>
        <taxon>Basidiomycota</taxon>
        <taxon>Agaricomycotina</taxon>
        <taxon>Agaricomycetes</taxon>
        <taxon>Agaricomycetidae</taxon>
        <taxon>Agaricales</taxon>
        <taxon>Pleurotineae</taxon>
        <taxon>Pterulaceae</taxon>
        <taxon>Pterulicium</taxon>
    </lineage>
</organism>
<accession>A0A5C3Q7Q1</accession>
<dbReference type="Proteomes" id="UP000305067">
    <property type="component" value="Unassembled WGS sequence"/>
</dbReference>
<evidence type="ECO:0000313" key="1">
    <source>
        <dbReference type="EMBL" id="TFK97791.1"/>
    </source>
</evidence>